<dbReference type="EMBL" id="PKSM01000001">
    <property type="protein sequence ID" value="POW23491.1"/>
    <property type="molecule type" value="Genomic_DNA"/>
</dbReference>
<name>A0A2S4WNY6_9BASI</name>
<evidence type="ECO:0000313" key="3">
    <source>
        <dbReference type="Proteomes" id="UP000238274"/>
    </source>
</evidence>
<sequence length="67" mass="7253">IEAASFRRELTTSRETSMVGFALTTWGFNTSVGRAGGAGDLVGSQEREENHEEARAKHHQSLMTTGS</sequence>
<accession>A0A2S4WNY6</accession>
<dbReference type="AlphaFoldDB" id="A0A2S4WNY6"/>
<comment type="caution">
    <text evidence="2">The sequence shown here is derived from an EMBL/GenBank/DDBJ whole genome shotgun (WGS) entry which is preliminary data.</text>
</comment>
<reference evidence="3" key="2">
    <citation type="journal article" date="2018" name="BMC Genomics">
        <title>Genomic insights into host adaptation between the wheat stripe rust pathogen (Puccinia striiformis f. sp. tritici) and the barley stripe rust pathogen (Puccinia striiformis f. sp. hordei).</title>
        <authorList>
            <person name="Xia C."/>
            <person name="Wang M."/>
            <person name="Yin C."/>
            <person name="Cornejo O.E."/>
            <person name="Hulbert S.H."/>
            <person name="Chen X."/>
        </authorList>
    </citation>
    <scope>NUCLEOTIDE SEQUENCE [LARGE SCALE GENOMIC DNA]</scope>
    <source>
        <strain evidence="3">93TX-2</strain>
    </source>
</reference>
<feature type="non-terminal residue" evidence="2">
    <location>
        <position position="1"/>
    </location>
</feature>
<dbReference type="VEuPathDB" id="FungiDB:PSHT_00056"/>
<keyword evidence="3" id="KW-1185">Reference proteome</keyword>
<evidence type="ECO:0000256" key="1">
    <source>
        <dbReference type="SAM" id="MobiDB-lite"/>
    </source>
</evidence>
<evidence type="ECO:0000313" key="2">
    <source>
        <dbReference type="EMBL" id="POW23491.1"/>
    </source>
</evidence>
<feature type="region of interest" description="Disordered" evidence="1">
    <location>
        <begin position="34"/>
        <end position="67"/>
    </location>
</feature>
<dbReference type="Proteomes" id="UP000238274">
    <property type="component" value="Unassembled WGS sequence"/>
</dbReference>
<protein>
    <submittedName>
        <fullName evidence="2">Uncharacterized protein</fullName>
    </submittedName>
</protein>
<feature type="compositionally biased region" description="Basic and acidic residues" evidence="1">
    <location>
        <begin position="45"/>
        <end position="55"/>
    </location>
</feature>
<reference evidence="2 3" key="1">
    <citation type="submission" date="2017-12" db="EMBL/GenBank/DDBJ databases">
        <title>Gene loss provides genomic basis for host adaptation in cereal stripe rust fungi.</title>
        <authorList>
            <person name="Xia C."/>
        </authorList>
    </citation>
    <scope>NUCLEOTIDE SEQUENCE [LARGE SCALE GENOMIC DNA]</scope>
    <source>
        <strain evidence="2 3">93TX-2</strain>
    </source>
</reference>
<organism evidence="2 3">
    <name type="scientific">Puccinia striiformis</name>
    <dbReference type="NCBI Taxonomy" id="27350"/>
    <lineage>
        <taxon>Eukaryota</taxon>
        <taxon>Fungi</taxon>
        <taxon>Dikarya</taxon>
        <taxon>Basidiomycota</taxon>
        <taxon>Pucciniomycotina</taxon>
        <taxon>Pucciniomycetes</taxon>
        <taxon>Pucciniales</taxon>
        <taxon>Pucciniaceae</taxon>
        <taxon>Puccinia</taxon>
    </lineage>
</organism>
<gene>
    <name evidence="2" type="ORF">PSHT_00056</name>
</gene>
<reference evidence="3" key="3">
    <citation type="journal article" date="2018" name="Mol. Plant Microbe Interact.">
        <title>Genome sequence resources for the wheat stripe rust pathogen (Puccinia striiformis f. sp. tritici) and the barley stripe rust pathogen (Puccinia striiformis f. sp. hordei).</title>
        <authorList>
            <person name="Xia C."/>
            <person name="Wang M."/>
            <person name="Yin C."/>
            <person name="Cornejo O.E."/>
            <person name="Hulbert S.H."/>
            <person name="Chen X."/>
        </authorList>
    </citation>
    <scope>NUCLEOTIDE SEQUENCE [LARGE SCALE GENOMIC DNA]</scope>
    <source>
        <strain evidence="3">93TX-2</strain>
    </source>
</reference>
<proteinExistence type="predicted"/>